<proteinExistence type="inferred from homology"/>
<dbReference type="AlphaFoldDB" id="G2J9E2"/>
<evidence type="ECO:0000256" key="11">
    <source>
        <dbReference type="SAM" id="Phobius"/>
    </source>
</evidence>
<evidence type="ECO:0000256" key="8">
    <source>
        <dbReference type="ARBA" id="ARBA00023136"/>
    </source>
</evidence>
<dbReference type="InterPro" id="IPR000644">
    <property type="entry name" value="CBS_dom"/>
</dbReference>
<dbReference type="PROSITE" id="PS51371">
    <property type="entry name" value="CBS"/>
    <property type="match status" value="2"/>
</dbReference>
<feature type="transmembrane region" description="Helical" evidence="11">
    <location>
        <begin position="91"/>
        <end position="110"/>
    </location>
</feature>
<evidence type="ECO:0000256" key="10">
    <source>
        <dbReference type="PROSITE-ProRule" id="PRU01193"/>
    </source>
</evidence>
<evidence type="ECO:0000313" key="15">
    <source>
        <dbReference type="Proteomes" id="UP000054051"/>
    </source>
</evidence>
<evidence type="ECO:0000256" key="9">
    <source>
        <dbReference type="PROSITE-ProRule" id="PRU00703"/>
    </source>
</evidence>
<dbReference type="Proteomes" id="UP000054051">
    <property type="component" value="Unassembled WGS sequence"/>
</dbReference>
<feature type="domain" description="CBS" evidence="12">
    <location>
        <begin position="210"/>
        <end position="272"/>
    </location>
</feature>
<dbReference type="Pfam" id="PF03471">
    <property type="entry name" value="CorC_HlyC"/>
    <property type="match status" value="1"/>
</dbReference>
<dbReference type="RefSeq" id="WP_006682584.1">
    <property type="nucleotide sequence ID" value="NZ_CAFB01000040.1"/>
</dbReference>
<feature type="domain" description="CBS" evidence="12">
    <location>
        <begin position="276"/>
        <end position="332"/>
    </location>
</feature>
<dbReference type="PANTHER" id="PTHR22777:SF32">
    <property type="entry name" value="UPF0053 INNER MEMBRANE PROTEIN YFJD"/>
    <property type="match status" value="1"/>
</dbReference>
<keyword evidence="8 10" id="KW-0472">Membrane</keyword>
<dbReference type="Pfam" id="PF00571">
    <property type="entry name" value="CBS"/>
    <property type="match status" value="2"/>
</dbReference>
<evidence type="ECO:0000256" key="7">
    <source>
        <dbReference type="ARBA" id="ARBA00023122"/>
    </source>
</evidence>
<comment type="subcellular location">
    <subcellularLocation>
        <location evidence="1">Cell membrane</location>
        <topology evidence="1">Multi-pass membrane protein</topology>
    </subcellularLocation>
</comment>
<dbReference type="InterPro" id="IPR016169">
    <property type="entry name" value="FAD-bd_PCMH_sub2"/>
</dbReference>
<accession>G2J9E2</accession>
<dbReference type="Pfam" id="PF01595">
    <property type="entry name" value="CNNM"/>
    <property type="match status" value="1"/>
</dbReference>
<dbReference type="GO" id="GO:0005886">
    <property type="term" value="C:plasma membrane"/>
    <property type="evidence" value="ECO:0007669"/>
    <property type="project" value="UniProtKB-SubCell"/>
</dbReference>
<keyword evidence="6 10" id="KW-1133">Transmembrane helix</keyword>
<dbReference type="GO" id="GO:0050660">
    <property type="term" value="F:flavin adenine dinucleotide binding"/>
    <property type="evidence" value="ECO:0007669"/>
    <property type="project" value="InterPro"/>
</dbReference>
<gene>
    <name evidence="14" type="ORF">CAGGBEG34_230029</name>
</gene>
<dbReference type="InterPro" id="IPR046342">
    <property type="entry name" value="CBS_dom_sf"/>
</dbReference>
<evidence type="ECO:0000256" key="6">
    <source>
        <dbReference type="ARBA" id="ARBA00022989"/>
    </source>
</evidence>
<feature type="domain" description="CNNM transmembrane" evidence="13">
    <location>
        <begin position="2"/>
        <end position="196"/>
    </location>
</feature>
<comment type="caution">
    <text evidence="14">The sequence shown here is derived from an EMBL/GenBank/DDBJ whole genome shotgun (WGS) entry which is preliminary data.</text>
</comment>
<dbReference type="InterPro" id="IPR044751">
    <property type="entry name" value="Ion_transp-like_CBS"/>
</dbReference>
<dbReference type="OrthoDB" id="9797674at2"/>
<name>G2J9E2_9BURK</name>
<dbReference type="CDD" id="cd04590">
    <property type="entry name" value="CBS_pair_CorC_HlyC_assoc"/>
    <property type="match status" value="1"/>
</dbReference>
<dbReference type="InterPro" id="IPR002550">
    <property type="entry name" value="CNNM"/>
</dbReference>
<evidence type="ECO:0000256" key="3">
    <source>
        <dbReference type="ARBA" id="ARBA00022475"/>
    </source>
</evidence>
<evidence type="ECO:0000313" key="14">
    <source>
        <dbReference type="EMBL" id="CCD29389.1"/>
    </source>
</evidence>
<dbReference type="EMBL" id="CAFB01000040">
    <property type="protein sequence ID" value="CCD29389.1"/>
    <property type="molecule type" value="Genomic_DNA"/>
</dbReference>
<dbReference type="STRING" id="1070319.CAGGBEG34_230029"/>
<evidence type="ECO:0000256" key="4">
    <source>
        <dbReference type="ARBA" id="ARBA00022692"/>
    </source>
</evidence>
<dbReference type="InterPro" id="IPR036318">
    <property type="entry name" value="FAD-bd_PCMH-like_sf"/>
</dbReference>
<evidence type="ECO:0000256" key="5">
    <source>
        <dbReference type="ARBA" id="ARBA00022737"/>
    </source>
</evidence>
<keyword evidence="15" id="KW-1185">Reference proteome</keyword>
<dbReference type="SUPFAM" id="SSF54631">
    <property type="entry name" value="CBS-domain pair"/>
    <property type="match status" value="1"/>
</dbReference>
<dbReference type="eggNOG" id="COG4536">
    <property type="taxonomic scope" value="Bacteria"/>
</dbReference>
<evidence type="ECO:0000256" key="2">
    <source>
        <dbReference type="ARBA" id="ARBA00006337"/>
    </source>
</evidence>
<comment type="similarity">
    <text evidence="2">Belongs to the UPF0053 family.</text>
</comment>
<feature type="transmembrane region" description="Helical" evidence="11">
    <location>
        <begin position="62"/>
        <end position="85"/>
    </location>
</feature>
<keyword evidence="3" id="KW-1003">Cell membrane</keyword>
<keyword evidence="4 10" id="KW-0812">Transmembrane</keyword>
<protein>
    <submittedName>
        <fullName evidence="14">CorC family Mg2+ / Co2+ transporter</fullName>
    </submittedName>
</protein>
<keyword evidence="5" id="KW-0677">Repeat</keyword>
<dbReference type="PANTHER" id="PTHR22777">
    <property type="entry name" value="HEMOLYSIN-RELATED"/>
    <property type="match status" value="1"/>
</dbReference>
<evidence type="ECO:0000259" key="13">
    <source>
        <dbReference type="PROSITE" id="PS51846"/>
    </source>
</evidence>
<dbReference type="SMART" id="SM01091">
    <property type="entry name" value="CorC_HlyC"/>
    <property type="match status" value="1"/>
</dbReference>
<dbReference type="Gene3D" id="3.30.465.10">
    <property type="match status" value="1"/>
</dbReference>
<dbReference type="Gene3D" id="3.10.580.10">
    <property type="entry name" value="CBS-domain"/>
    <property type="match status" value="1"/>
</dbReference>
<feature type="transmembrane region" description="Helical" evidence="11">
    <location>
        <begin position="6"/>
        <end position="33"/>
    </location>
</feature>
<sequence>MNAFPLWTQLGVIVALLLLSAFFSISETAMVALNRHRLKHAVRQGALGARTTQRLLARTDQLLSFLLIGNSLINTVISVLATSIALRVFGVHPSVLAIATAGIAFLIILLSEITPKIAGATYPEKIALPVSLVLAPLMRITRPFVGCLNLFASGLLRLLRIDTRHAQTHRLSIDELRAMVLEESHFLPYPHRRILLNLFDLEHTSVDDVMTPRTRIEALDFNAPIEHLLQQLDASKRHALPVYEDDINRPLGILEVRKTFAARRAGLFQHERLRALLSEPCFIPSGTPVFQQLQSFQKHPHPVALVVDEYGEVQGLVTPQDIIEELTGEFASALPHLQGARLRWNWRGECIAPGSMPLRELNRTLSLQLPVRGPKTLNGLILEALREIPEGEICLKIGHCRMHVMQIENQVIQTVKLFREPE</sequence>
<dbReference type="SUPFAM" id="SSF56176">
    <property type="entry name" value="FAD-binding/transporter-associated domain-like"/>
    <property type="match status" value="1"/>
</dbReference>
<reference evidence="14 15" key="1">
    <citation type="submission" date="2011-08" db="EMBL/GenBank/DDBJ databases">
        <title>The genome of the obligate endobacterium of an arbuscular mycorrhizal fungus reveals an interphylum network of nutritional interactions.</title>
        <authorList>
            <person name="Ghignone S."/>
            <person name="Salvioli A."/>
            <person name="Anca I."/>
            <person name="Lumini E."/>
            <person name="Ortu G."/>
            <person name="Petiti L."/>
            <person name="Cruveiller S."/>
            <person name="Bianciotto V."/>
            <person name="Piffanelli P."/>
            <person name="Lanfranco L."/>
            <person name="Bonfante P."/>
        </authorList>
    </citation>
    <scope>NUCLEOTIDE SEQUENCE [LARGE SCALE GENOMIC DNA]</scope>
    <source>
        <strain evidence="14 15">BEG34</strain>
    </source>
</reference>
<evidence type="ECO:0000256" key="1">
    <source>
        <dbReference type="ARBA" id="ARBA00004651"/>
    </source>
</evidence>
<evidence type="ECO:0000259" key="12">
    <source>
        <dbReference type="PROSITE" id="PS51371"/>
    </source>
</evidence>
<dbReference type="PROSITE" id="PS51846">
    <property type="entry name" value="CNNM"/>
    <property type="match status" value="1"/>
</dbReference>
<organism evidence="14 15">
    <name type="scientific">Candidatus Glomeribacter gigasporarum BEG34</name>
    <dbReference type="NCBI Taxonomy" id="1070319"/>
    <lineage>
        <taxon>Bacteria</taxon>
        <taxon>Pseudomonadati</taxon>
        <taxon>Pseudomonadota</taxon>
        <taxon>Betaproteobacteria</taxon>
        <taxon>Burkholderiales</taxon>
        <taxon>Burkholderiaceae</taxon>
        <taxon>Candidatus Glomeribacter</taxon>
    </lineage>
</organism>
<dbReference type="InterPro" id="IPR005170">
    <property type="entry name" value="Transptr-assoc_dom"/>
</dbReference>
<keyword evidence="7 9" id="KW-0129">CBS domain</keyword>